<evidence type="ECO:0000313" key="3">
    <source>
        <dbReference type="EMBL" id="SEP81386.1"/>
    </source>
</evidence>
<accession>A0A1H9AXA7</accession>
<feature type="compositionally biased region" description="Basic and acidic residues" evidence="1">
    <location>
        <begin position="72"/>
        <end position="83"/>
    </location>
</feature>
<evidence type="ECO:0000259" key="2">
    <source>
        <dbReference type="Pfam" id="PF02872"/>
    </source>
</evidence>
<dbReference type="Proteomes" id="UP000199267">
    <property type="component" value="Unassembled WGS sequence"/>
</dbReference>
<dbReference type="InterPro" id="IPR008334">
    <property type="entry name" value="5'-Nucleotdase_C"/>
</dbReference>
<reference evidence="3 4" key="1">
    <citation type="submission" date="2016-10" db="EMBL/GenBank/DDBJ databases">
        <authorList>
            <person name="de Groot N.N."/>
        </authorList>
    </citation>
    <scope>NUCLEOTIDE SEQUENCE [LARGE SCALE GENOMIC DNA]</scope>
    <source>
        <strain evidence="3 4">DSM 378</strain>
    </source>
</reference>
<organism evidence="3 4">
    <name type="scientific">Azotobacter beijerinckii</name>
    <dbReference type="NCBI Taxonomy" id="170623"/>
    <lineage>
        <taxon>Bacteria</taxon>
        <taxon>Pseudomonadati</taxon>
        <taxon>Pseudomonadota</taxon>
        <taxon>Gammaproteobacteria</taxon>
        <taxon>Pseudomonadales</taxon>
        <taxon>Pseudomonadaceae</taxon>
        <taxon>Azotobacter</taxon>
    </lineage>
</organism>
<feature type="region of interest" description="Disordered" evidence="1">
    <location>
        <begin position="57"/>
        <end position="83"/>
    </location>
</feature>
<feature type="domain" description="5'-Nucleotidase C-terminal" evidence="2">
    <location>
        <begin position="2"/>
        <end position="32"/>
    </location>
</feature>
<name>A0A1H9AXA7_9GAMM</name>
<dbReference type="Gene3D" id="3.90.780.10">
    <property type="entry name" value="5'-Nucleotidase, C-terminal domain"/>
    <property type="match status" value="1"/>
</dbReference>
<dbReference type="InterPro" id="IPR036907">
    <property type="entry name" value="5'-Nucleotdase_C_sf"/>
</dbReference>
<protein>
    <submittedName>
        <fullName evidence="3">5'-nucleotidase, C-terminal domain</fullName>
    </submittedName>
</protein>
<evidence type="ECO:0000313" key="4">
    <source>
        <dbReference type="Proteomes" id="UP000199267"/>
    </source>
</evidence>
<evidence type="ECO:0000256" key="1">
    <source>
        <dbReference type="SAM" id="MobiDB-lite"/>
    </source>
</evidence>
<proteinExistence type="predicted"/>
<dbReference type="SUPFAM" id="SSF55816">
    <property type="entry name" value="5'-nucleotidase (syn. UDP-sugar hydrolase), C-terminal domain"/>
    <property type="match status" value="1"/>
</dbReference>
<dbReference type="EMBL" id="FOFJ01000003">
    <property type="protein sequence ID" value="SEP81386.1"/>
    <property type="molecule type" value="Genomic_DNA"/>
</dbReference>
<sequence length="83" mass="9039">MVDGRPVQDTARYRVTVNSFMAEGGDKLSVLARATERLDTGLNDLEALIDYLQARDRAGSPAGHSLAAGRIRRLESSPPEEAR</sequence>
<dbReference type="GO" id="GO:0016787">
    <property type="term" value="F:hydrolase activity"/>
    <property type="evidence" value="ECO:0007669"/>
    <property type="project" value="InterPro"/>
</dbReference>
<dbReference type="Pfam" id="PF02872">
    <property type="entry name" value="5_nucleotid_C"/>
    <property type="match status" value="1"/>
</dbReference>
<gene>
    <name evidence="3" type="ORF">SAMN04244573_00512</name>
</gene>
<dbReference type="AlphaFoldDB" id="A0A1H9AXA7"/>
<dbReference type="GO" id="GO:0009166">
    <property type="term" value="P:nucleotide catabolic process"/>
    <property type="evidence" value="ECO:0007669"/>
    <property type="project" value="InterPro"/>
</dbReference>